<evidence type="ECO:0000256" key="1">
    <source>
        <dbReference type="SAM" id="MobiDB-lite"/>
    </source>
</evidence>
<accession>A0A8X6N7H6</accession>
<dbReference type="AlphaFoldDB" id="A0A8X6N7H6"/>
<feature type="non-terminal residue" evidence="2">
    <location>
        <position position="1"/>
    </location>
</feature>
<comment type="caution">
    <text evidence="2">The sequence shown here is derived from an EMBL/GenBank/DDBJ whole genome shotgun (WGS) entry which is preliminary data.</text>
</comment>
<dbReference type="Proteomes" id="UP000887013">
    <property type="component" value="Unassembled WGS sequence"/>
</dbReference>
<evidence type="ECO:0000313" key="3">
    <source>
        <dbReference type="Proteomes" id="UP000887013"/>
    </source>
</evidence>
<feature type="region of interest" description="Disordered" evidence="1">
    <location>
        <begin position="1"/>
        <end position="28"/>
    </location>
</feature>
<gene>
    <name evidence="2" type="ORF">NPIL_207361</name>
</gene>
<dbReference type="EMBL" id="BMAW01055011">
    <property type="protein sequence ID" value="GFS98908.1"/>
    <property type="molecule type" value="Genomic_DNA"/>
</dbReference>
<keyword evidence="3" id="KW-1185">Reference proteome</keyword>
<proteinExistence type="predicted"/>
<feature type="compositionally biased region" description="Basic and acidic residues" evidence="1">
    <location>
        <begin position="1"/>
        <end position="14"/>
    </location>
</feature>
<protein>
    <submittedName>
        <fullName evidence="2">Uncharacterized protein</fullName>
    </submittedName>
</protein>
<sequence>GRVELSKWSQHDYQLHPSCGGDHAVSEE</sequence>
<evidence type="ECO:0000313" key="2">
    <source>
        <dbReference type="EMBL" id="GFS98908.1"/>
    </source>
</evidence>
<reference evidence="2" key="1">
    <citation type="submission" date="2020-08" db="EMBL/GenBank/DDBJ databases">
        <title>Multicomponent nature underlies the extraordinary mechanical properties of spider dragline silk.</title>
        <authorList>
            <person name="Kono N."/>
            <person name="Nakamura H."/>
            <person name="Mori M."/>
            <person name="Yoshida Y."/>
            <person name="Ohtoshi R."/>
            <person name="Malay A.D."/>
            <person name="Moran D.A.P."/>
            <person name="Tomita M."/>
            <person name="Numata K."/>
            <person name="Arakawa K."/>
        </authorList>
    </citation>
    <scope>NUCLEOTIDE SEQUENCE</scope>
</reference>
<organism evidence="2 3">
    <name type="scientific">Nephila pilipes</name>
    <name type="common">Giant wood spider</name>
    <name type="synonym">Nephila maculata</name>
    <dbReference type="NCBI Taxonomy" id="299642"/>
    <lineage>
        <taxon>Eukaryota</taxon>
        <taxon>Metazoa</taxon>
        <taxon>Ecdysozoa</taxon>
        <taxon>Arthropoda</taxon>
        <taxon>Chelicerata</taxon>
        <taxon>Arachnida</taxon>
        <taxon>Araneae</taxon>
        <taxon>Araneomorphae</taxon>
        <taxon>Entelegynae</taxon>
        <taxon>Araneoidea</taxon>
        <taxon>Nephilidae</taxon>
        <taxon>Nephila</taxon>
    </lineage>
</organism>
<name>A0A8X6N7H6_NEPPI</name>